<evidence type="ECO:0000313" key="1">
    <source>
        <dbReference type="EMBL" id="KAA8564243.1"/>
    </source>
</evidence>
<keyword evidence="2" id="KW-1185">Reference proteome</keyword>
<organism evidence="1 2">
    <name type="scientific">Monilinia fructicola</name>
    <name type="common">Brown rot fungus</name>
    <name type="synonym">Ciboria fructicola</name>
    <dbReference type="NCBI Taxonomy" id="38448"/>
    <lineage>
        <taxon>Eukaryota</taxon>
        <taxon>Fungi</taxon>
        <taxon>Dikarya</taxon>
        <taxon>Ascomycota</taxon>
        <taxon>Pezizomycotina</taxon>
        <taxon>Leotiomycetes</taxon>
        <taxon>Helotiales</taxon>
        <taxon>Sclerotiniaceae</taxon>
        <taxon>Monilinia</taxon>
    </lineage>
</organism>
<evidence type="ECO:0000313" key="2">
    <source>
        <dbReference type="Proteomes" id="UP000322873"/>
    </source>
</evidence>
<dbReference type="Proteomes" id="UP000322873">
    <property type="component" value="Unassembled WGS sequence"/>
</dbReference>
<name>A0A5M9J7K4_MONFR</name>
<comment type="caution">
    <text evidence="1">The sequence shown here is derived from an EMBL/GenBank/DDBJ whole genome shotgun (WGS) entry which is preliminary data.</text>
</comment>
<dbReference type="EMBL" id="VICG01000015">
    <property type="protein sequence ID" value="KAA8564243.1"/>
    <property type="molecule type" value="Genomic_DNA"/>
</dbReference>
<gene>
    <name evidence="1" type="ORF">EYC84_011189</name>
</gene>
<proteinExistence type="predicted"/>
<protein>
    <submittedName>
        <fullName evidence="1">Uncharacterized protein</fullName>
    </submittedName>
</protein>
<sequence length="79" mass="9155">MTAARGDEMTGELFFKCLDETEVKSWCGPCRESVDLKSWVTIHDLEMFPNHFRRKVFVSELSRASFYRLSTNCVHFGSS</sequence>
<accession>A0A5M9J7K4</accession>
<reference evidence="1 2" key="1">
    <citation type="submission" date="2019-06" db="EMBL/GenBank/DDBJ databases">
        <title>Genome Sequence of the Brown Rot Fungal Pathogen Monilinia fructicola.</title>
        <authorList>
            <person name="De Miccolis Angelini R.M."/>
            <person name="Landi L."/>
            <person name="Abate D."/>
            <person name="Pollastro S."/>
            <person name="Romanazzi G."/>
            <person name="Faretra F."/>
        </authorList>
    </citation>
    <scope>NUCLEOTIDE SEQUENCE [LARGE SCALE GENOMIC DNA]</scope>
    <source>
        <strain evidence="1 2">Mfrc123</strain>
    </source>
</reference>
<dbReference type="AlphaFoldDB" id="A0A5M9J7K4"/>